<feature type="transmembrane region" description="Helical" evidence="9">
    <location>
        <begin position="116"/>
        <end position="137"/>
    </location>
</feature>
<dbReference type="InterPro" id="IPR038408">
    <property type="entry name" value="GNK2_sf"/>
</dbReference>
<evidence type="ECO:0000256" key="1">
    <source>
        <dbReference type="ARBA" id="ARBA00004251"/>
    </source>
</evidence>
<keyword evidence="2" id="KW-0945">Host-virus interaction</keyword>
<dbReference type="PANTHER" id="PTHR32080:SF58">
    <property type="entry name" value="CYSTEINE-RICH REPEAT SECRETORY PROTEIN 39-LIKE"/>
    <property type="match status" value="1"/>
</dbReference>
<name>A0ABS8SKL5_DATST</name>
<dbReference type="Proteomes" id="UP000823775">
    <property type="component" value="Unassembled WGS sequence"/>
</dbReference>
<dbReference type="Gene3D" id="3.30.430.20">
    <property type="entry name" value="Gnk2 domain, C-X8-C-X2-C motif"/>
    <property type="match status" value="1"/>
</dbReference>
<evidence type="ECO:0000256" key="2">
    <source>
        <dbReference type="ARBA" id="ARBA00022581"/>
    </source>
</evidence>
<comment type="similarity">
    <text evidence="8">Belongs to the cysteine-rich repeat secretory protein family. Plasmodesmata-located proteins (PDLD) subfamily.</text>
</comment>
<dbReference type="Pfam" id="PF01657">
    <property type="entry name" value="Stress-antifung"/>
    <property type="match status" value="1"/>
</dbReference>
<comment type="caution">
    <text evidence="11">The sequence shown here is derived from an EMBL/GenBank/DDBJ whole genome shotgun (WGS) entry which is preliminary data.</text>
</comment>
<keyword evidence="6" id="KW-1015">Disulfide bond</keyword>
<evidence type="ECO:0000256" key="5">
    <source>
        <dbReference type="ARBA" id="ARBA00022949"/>
    </source>
</evidence>
<dbReference type="PANTHER" id="PTHR32080">
    <property type="entry name" value="ANTIFUNGAL PROTEIN GINKBILOBIN-2-LIKE"/>
    <property type="match status" value="1"/>
</dbReference>
<accession>A0ABS8SKL5</accession>
<evidence type="ECO:0000259" key="10">
    <source>
        <dbReference type="PROSITE" id="PS51473"/>
    </source>
</evidence>
<keyword evidence="4" id="KW-0677">Repeat</keyword>
<evidence type="ECO:0000313" key="11">
    <source>
        <dbReference type="EMBL" id="MCD7459343.1"/>
    </source>
</evidence>
<protein>
    <recommendedName>
        <fullName evidence="10">Gnk2-homologous domain-containing protein</fullName>
    </recommendedName>
</protein>
<keyword evidence="9" id="KW-0472">Membrane</keyword>
<evidence type="ECO:0000313" key="12">
    <source>
        <dbReference type="Proteomes" id="UP000823775"/>
    </source>
</evidence>
<evidence type="ECO:0000256" key="7">
    <source>
        <dbReference type="ARBA" id="ARBA00024184"/>
    </source>
</evidence>
<keyword evidence="9" id="KW-1133">Transmembrane helix</keyword>
<comment type="subcellular location">
    <subcellularLocation>
        <location evidence="7">Cell junction</location>
        <location evidence="7">Plasmodesma</location>
    </subcellularLocation>
    <subcellularLocation>
        <location evidence="1">Cell membrane</location>
        <topology evidence="1">Single-pass type I membrane protein</topology>
    </subcellularLocation>
</comment>
<evidence type="ECO:0000256" key="6">
    <source>
        <dbReference type="ARBA" id="ARBA00023157"/>
    </source>
</evidence>
<evidence type="ECO:0000256" key="4">
    <source>
        <dbReference type="ARBA" id="ARBA00022737"/>
    </source>
</evidence>
<gene>
    <name evidence="11" type="ORF">HAX54_040670</name>
</gene>
<evidence type="ECO:0000256" key="9">
    <source>
        <dbReference type="SAM" id="Phobius"/>
    </source>
</evidence>
<evidence type="ECO:0000256" key="8">
    <source>
        <dbReference type="ARBA" id="ARBA00038393"/>
    </source>
</evidence>
<dbReference type="EMBL" id="JACEIK010000578">
    <property type="protein sequence ID" value="MCD7459343.1"/>
    <property type="molecule type" value="Genomic_DNA"/>
</dbReference>
<proteinExistence type="inferred from homology"/>
<keyword evidence="9" id="KW-0812">Transmembrane</keyword>
<keyword evidence="5" id="KW-0965">Cell junction</keyword>
<sequence length="148" mass="16252">MLHKVCSKKMAKSPSFSEEMSYAFGEIESCGMNGNGFCDLSYGKFHVMSQCVGNLRSCDCGECVNKAMQIVHDECSYSLAGEIYLDGCYLSYSYGKNKISSDLDEGKGSKEGTQKLAAIVVGGIVAAILLGVVYYFMKSWGKKDDDYW</sequence>
<reference evidence="11 12" key="1">
    <citation type="journal article" date="2021" name="BMC Genomics">
        <title>Datura genome reveals duplications of psychoactive alkaloid biosynthetic genes and high mutation rate following tissue culture.</title>
        <authorList>
            <person name="Rajewski A."/>
            <person name="Carter-House D."/>
            <person name="Stajich J."/>
            <person name="Litt A."/>
        </authorList>
    </citation>
    <scope>NUCLEOTIDE SEQUENCE [LARGE SCALE GENOMIC DNA]</scope>
    <source>
        <strain evidence="11">AR-01</strain>
    </source>
</reference>
<dbReference type="InterPro" id="IPR051378">
    <property type="entry name" value="Cell2Cell_Antifungal"/>
</dbReference>
<keyword evidence="12" id="KW-1185">Reference proteome</keyword>
<keyword evidence="3" id="KW-0732">Signal</keyword>
<evidence type="ECO:0000256" key="3">
    <source>
        <dbReference type="ARBA" id="ARBA00022729"/>
    </source>
</evidence>
<dbReference type="CDD" id="cd23509">
    <property type="entry name" value="Gnk2-like"/>
    <property type="match status" value="1"/>
</dbReference>
<dbReference type="InterPro" id="IPR002902">
    <property type="entry name" value="GNK2"/>
</dbReference>
<dbReference type="PROSITE" id="PS51473">
    <property type="entry name" value="GNK2"/>
    <property type="match status" value="1"/>
</dbReference>
<organism evidence="11 12">
    <name type="scientific">Datura stramonium</name>
    <name type="common">Jimsonweed</name>
    <name type="synonym">Common thornapple</name>
    <dbReference type="NCBI Taxonomy" id="4076"/>
    <lineage>
        <taxon>Eukaryota</taxon>
        <taxon>Viridiplantae</taxon>
        <taxon>Streptophyta</taxon>
        <taxon>Embryophyta</taxon>
        <taxon>Tracheophyta</taxon>
        <taxon>Spermatophyta</taxon>
        <taxon>Magnoliopsida</taxon>
        <taxon>eudicotyledons</taxon>
        <taxon>Gunneridae</taxon>
        <taxon>Pentapetalae</taxon>
        <taxon>asterids</taxon>
        <taxon>lamiids</taxon>
        <taxon>Solanales</taxon>
        <taxon>Solanaceae</taxon>
        <taxon>Solanoideae</taxon>
        <taxon>Datureae</taxon>
        <taxon>Datura</taxon>
    </lineage>
</organism>
<feature type="domain" description="Gnk2-homologous" evidence="10">
    <location>
        <begin position="1"/>
        <end position="97"/>
    </location>
</feature>